<evidence type="ECO:0000313" key="7">
    <source>
        <dbReference type="Proteomes" id="UP000828390"/>
    </source>
</evidence>
<dbReference type="SUPFAM" id="SSF50447">
    <property type="entry name" value="Translation proteins"/>
    <property type="match status" value="1"/>
</dbReference>
<proteinExistence type="inferred from homology"/>
<dbReference type="EMBL" id="JAIWYP010000006">
    <property type="protein sequence ID" value="KAH3811710.1"/>
    <property type="molecule type" value="Genomic_DNA"/>
</dbReference>
<dbReference type="GO" id="GO:0003735">
    <property type="term" value="F:structural constituent of ribosome"/>
    <property type="evidence" value="ECO:0007669"/>
    <property type="project" value="InterPro"/>
</dbReference>
<protein>
    <recommendedName>
        <fullName evidence="4">Large ribosomal subunit protein eL33</fullName>
    </recommendedName>
    <alternativeName>
        <fullName evidence="5">60S ribosomal protein L35a</fullName>
    </alternativeName>
</protein>
<keyword evidence="7" id="KW-1185">Reference proteome</keyword>
<evidence type="ECO:0000256" key="1">
    <source>
        <dbReference type="ARBA" id="ARBA00009269"/>
    </source>
</evidence>
<sequence length="79" mass="8598">MELKLVQAAAVDDCQSVKPSPANKTACPGHKEASRIRVIWGRITRSHGNSGAVRAKFNTNLPATAIGKRIRVMLYPSRV</sequence>
<dbReference type="Pfam" id="PF01247">
    <property type="entry name" value="Ribosomal_L35Ae"/>
    <property type="match status" value="1"/>
</dbReference>
<dbReference type="Gene3D" id="2.40.10.190">
    <property type="entry name" value="translation elongation factor selb, chain A, domain 4"/>
    <property type="match status" value="1"/>
</dbReference>
<keyword evidence="3" id="KW-0687">Ribonucleoprotein</keyword>
<comment type="caution">
    <text evidence="6">The sequence shown here is derived from an EMBL/GenBank/DDBJ whole genome shotgun (WGS) entry which is preliminary data.</text>
</comment>
<dbReference type="GO" id="GO:1990904">
    <property type="term" value="C:ribonucleoprotein complex"/>
    <property type="evidence" value="ECO:0007669"/>
    <property type="project" value="UniProtKB-KW"/>
</dbReference>
<dbReference type="InterPro" id="IPR038661">
    <property type="entry name" value="Ribosomal_eL33_sf"/>
</dbReference>
<dbReference type="Proteomes" id="UP000828390">
    <property type="component" value="Unassembled WGS sequence"/>
</dbReference>
<comment type="similarity">
    <text evidence="1">Belongs to the eukaryotic ribosomal protein eL33 family.</text>
</comment>
<evidence type="ECO:0000313" key="6">
    <source>
        <dbReference type="EMBL" id="KAH3811710.1"/>
    </source>
</evidence>
<dbReference type="InterPro" id="IPR009000">
    <property type="entry name" value="Transl_B-barrel_sf"/>
</dbReference>
<reference evidence="6" key="2">
    <citation type="submission" date="2020-11" db="EMBL/GenBank/DDBJ databases">
        <authorList>
            <person name="McCartney M.A."/>
            <person name="Auch B."/>
            <person name="Kono T."/>
            <person name="Mallez S."/>
            <person name="Becker A."/>
            <person name="Gohl D.M."/>
            <person name="Silverstein K.A.T."/>
            <person name="Koren S."/>
            <person name="Bechman K.B."/>
            <person name="Herman A."/>
            <person name="Abrahante J.E."/>
            <person name="Garbe J."/>
        </authorList>
    </citation>
    <scope>NUCLEOTIDE SEQUENCE</scope>
    <source>
        <strain evidence="6">Duluth1</strain>
        <tissue evidence="6">Whole animal</tissue>
    </source>
</reference>
<dbReference type="AlphaFoldDB" id="A0A9D4GAY7"/>
<evidence type="ECO:0000256" key="3">
    <source>
        <dbReference type="ARBA" id="ARBA00023274"/>
    </source>
</evidence>
<dbReference type="GO" id="GO:0005840">
    <property type="term" value="C:ribosome"/>
    <property type="evidence" value="ECO:0007669"/>
    <property type="project" value="UniProtKB-KW"/>
</dbReference>
<organism evidence="6 7">
    <name type="scientific">Dreissena polymorpha</name>
    <name type="common">Zebra mussel</name>
    <name type="synonym">Mytilus polymorpha</name>
    <dbReference type="NCBI Taxonomy" id="45954"/>
    <lineage>
        <taxon>Eukaryota</taxon>
        <taxon>Metazoa</taxon>
        <taxon>Spiralia</taxon>
        <taxon>Lophotrochozoa</taxon>
        <taxon>Mollusca</taxon>
        <taxon>Bivalvia</taxon>
        <taxon>Autobranchia</taxon>
        <taxon>Heteroconchia</taxon>
        <taxon>Euheterodonta</taxon>
        <taxon>Imparidentia</taxon>
        <taxon>Neoheterodontei</taxon>
        <taxon>Myida</taxon>
        <taxon>Dreissenoidea</taxon>
        <taxon>Dreissenidae</taxon>
        <taxon>Dreissena</taxon>
    </lineage>
</organism>
<dbReference type="PANTHER" id="PTHR10902">
    <property type="entry name" value="60S RIBOSOMAL PROTEIN L35A"/>
    <property type="match status" value="1"/>
</dbReference>
<reference evidence="6" key="1">
    <citation type="journal article" date="2019" name="bioRxiv">
        <title>The Genome of the Zebra Mussel, Dreissena polymorpha: A Resource for Invasive Species Research.</title>
        <authorList>
            <person name="McCartney M.A."/>
            <person name="Auch B."/>
            <person name="Kono T."/>
            <person name="Mallez S."/>
            <person name="Zhang Y."/>
            <person name="Obille A."/>
            <person name="Becker A."/>
            <person name="Abrahante J.E."/>
            <person name="Garbe J."/>
            <person name="Badalamenti J.P."/>
            <person name="Herman A."/>
            <person name="Mangelson H."/>
            <person name="Liachko I."/>
            <person name="Sullivan S."/>
            <person name="Sone E.D."/>
            <person name="Koren S."/>
            <person name="Silverstein K.A.T."/>
            <person name="Beckman K.B."/>
            <person name="Gohl D.M."/>
        </authorList>
    </citation>
    <scope>NUCLEOTIDE SEQUENCE</scope>
    <source>
        <strain evidence="6">Duluth1</strain>
        <tissue evidence="6">Whole animal</tissue>
    </source>
</reference>
<keyword evidence="2" id="KW-0689">Ribosomal protein</keyword>
<evidence type="ECO:0000256" key="5">
    <source>
        <dbReference type="ARBA" id="ARBA00035530"/>
    </source>
</evidence>
<accession>A0A9D4GAY7</accession>
<evidence type="ECO:0000256" key="4">
    <source>
        <dbReference type="ARBA" id="ARBA00035228"/>
    </source>
</evidence>
<dbReference type="InterPro" id="IPR001780">
    <property type="entry name" value="Ribosomal_eL33"/>
</dbReference>
<dbReference type="GO" id="GO:0006412">
    <property type="term" value="P:translation"/>
    <property type="evidence" value="ECO:0007669"/>
    <property type="project" value="InterPro"/>
</dbReference>
<name>A0A9D4GAY7_DREPO</name>
<gene>
    <name evidence="6" type="ORF">DPMN_140125</name>
</gene>
<evidence type="ECO:0000256" key="2">
    <source>
        <dbReference type="ARBA" id="ARBA00022980"/>
    </source>
</evidence>